<comment type="caution">
    <text evidence="2">The sequence shown here is derived from an EMBL/GenBank/DDBJ whole genome shotgun (WGS) entry which is preliminary data.</text>
</comment>
<evidence type="ECO:0000313" key="2">
    <source>
        <dbReference type="EMBL" id="MBB4937731.1"/>
    </source>
</evidence>
<dbReference type="Gene3D" id="3.40.1580.10">
    <property type="entry name" value="SMI1/KNR4-like"/>
    <property type="match status" value="1"/>
</dbReference>
<protein>
    <recommendedName>
        <fullName evidence="1">Knr4/Smi1-like domain-containing protein</fullName>
    </recommendedName>
</protein>
<feature type="domain" description="Knr4/Smi1-like" evidence="1">
    <location>
        <begin position="51"/>
        <end position="195"/>
    </location>
</feature>
<proteinExistence type="predicted"/>
<dbReference type="SUPFAM" id="SSF160631">
    <property type="entry name" value="SMI1/KNR4-like"/>
    <property type="match status" value="1"/>
</dbReference>
<dbReference type="EMBL" id="JACHJU010000001">
    <property type="protein sequence ID" value="MBB4937731.1"/>
    <property type="molecule type" value="Genomic_DNA"/>
</dbReference>
<dbReference type="InterPro" id="IPR037883">
    <property type="entry name" value="Knr4/Smi1-like_sf"/>
</dbReference>
<evidence type="ECO:0000259" key="1">
    <source>
        <dbReference type="SMART" id="SM00860"/>
    </source>
</evidence>
<keyword evidence="3" id="KW-1185">Reference proteome</keyword>
<dbReference type="Proteomes" id="UP000534286">
    <property type="component" value="Unassembled WGS sequence"/>
</dbReference>
<dbReference type="InterPro" id="IPR018958">
    <property type="entry name" value="Knr4/Smi1-like_dom"/>
</dbReference>
<dbReference type="RefSeq" id="WP_184754061.1">
    <property type="nucleotide sequence ID" value="NZ_BAABEK010000026.1"/>
</dbReference>
<name>A0A7W7RT68_9ACTN</name>
<accession>A0A7W7RT68</accession>
<reference evidence="2 3" key="1">
    <citation type="submission" date="2020-08" db="EMBL/GenBank/DDBJ databases">
        <title>Sequencing the genomes of 1000 actinobacteria strains.</title>
        <authorList>
            <person name="Klenk H.-P."/>
        </authorList>
    </citation>
    <scope>NUCLEOTIDE SEQUENCE [LARGE SCALE GENOMIC DNA]</scope>
    <source>
        <strain evidence="2 3">DSM 43023</strain>
    </source>
</reference>
<evidence type="ECO:0000313" key="3">
    <source>
        <dbReference type="Proteomes" id="UP000534286"/>
    </source>
</evidence>
<dbReference type="Pfam" id="PF09346">
    <property type="entry name" value="SMI1_KNR4"/>
    <property type="match status" value="1"/>
</dbReference>
<sequence length="204" mass="23257">MSAIHVPGNMRYSWLGLLRHVGPVAIERAYGDDPEHLAAEARSRNWLGSPGVTEPEIVQHEQRLGVRLPPSYKEFLQVTNGWDEDGIACGRLLPLAEIGWLRDLDPHLAGMWSSPDEELLSVPDEDYFVYGEGQDTVHLRAEYLPDTLQIGEYDDGTYLLNPHIKTPDGEWEAWYLAPWLPGAERCRSFWDLMNSQLREYTEAP</sequence>
<dbReference type="SMART" id="SM00860">
    <property type="entry name" value="SMI1_KNR4"/>
    <property type="match status" value="1"/>
</dbReference>
<dbReference type="AlphaFoldDB" id="A0A7W7RT68"/>
<organism evidence="2 3">
    <name type="scientific">Streptosporangium album</name>
    <dbReference type="NCBI Taxonomy" id="47479"/>
    <lineage>
        <taxon>Bacteria</taxon>
        <taxon>Bacillati</taxon>
        <taxon>Actinomycetota</taxon>
        <taxon>Actinomycetes</taxon>
        <taxon>Streptosporangiales</taxon>
        <taxon>Streptosporangiaceae</taxon>
        <taxon>Streptosporangium</taxon>
    </lineage>
</organism>
<gene>
    <name evidence="2" type="ORF">FHR32_002036</name>
</gene>